<dbReference type="EMBL" id="JANAVB010042018">
    <property type="protein sequence ID" value="KAJ6795142.1"/>
    <property type="molecule type" value="Genomic_DNA"/>
</dbReference>
<dbReference type="Proteomes" id="UP001140949">
    <property type="component" value="Unassembled WGS sequence"/>
</dbReference>
<dbReference type="SMART" id="SM00542">
    <property type="entry name" value="FYRC"/>
    <property type="match status" value="1"/>
</dbReference>
<dbReference type="EMBL" id="JANAVB010042018">
    <property type="protein sequence ID" value="KAJ6795141.1"/>
    <property type="molecule type" value="Genomic_DNA"/>
</dbReference>
<dbReference type="PROSITE" id="PS51543">
    <property type="entry name" value="FYRC"/>
    <property type="match status" value="1"/>
</dbReference>
<dbReference type="Gene3D" id="3.30.160.360">
    <property type="match status" value="1"/>
</dbReference>
<evidence type="ECO:0000313" key="4">
    <source>
        <dbReference type="Proteomes" id="UP001140949"/>
    </source>
</evidence>
<dbReference type="EMBL" id="JANAVB010041038">
    <property type="protein sequence ID" value="KAJ6797031.1"/>
    <property type="molecule type" value="Genomic_DNA"/>
</dbReference>
<evidence type="ECO:0000313" key="3">
    <source>
        <dbReference type="EMBL" id="KAJ6797031.1"/>
    </source>
</evidence>
<proteinExistence type="predicted"/>
<keyword evidence="4" id="KW-1185">Reference proteome</keyword>
<dbReference type="Pfam" id="PF05965">
    <property type="entry name" value="FYRC"/>
    <property type="match status" value="1"/>
</dbReference>
<accession>A0AAX6DTS3</accession>
<dbReference type="AlphaFoldDB" id="A0AAX6DTS3"/>
<protein>
    <submittedName>
        <fullName evidence="1">Lysine-specific demethylase JMJ18-like</fullName>
    </submittedName>
</protein>
<reference evidence="1" key="2">
    <citation type="submission" date="2023-04" db="EMBL/GenBank/DDBJ databases">
        <authorList>
            <person name="Bruccoleri R.E."/>
            <person name="Oakeley E.J."/>
            <person name="Faust A.-M."/>
            <person name="Dessus-Babus S."/>
            <person name="Altorfer M."/>
            <person name="Burckhardt D."/>
            <person name="Oertli M."/>
            <person name="Naumann U."/>
            <person name="Petersen F."/>
            <person name="Wong J."/>
        </authorList>
    </citation>
    <scope>NUCLEOTIDE SEQUENCE</scope>
    <source>
        <strain evidence="1">GSM-AAB239-AS_SAM_17_03QT</strain>
        <tissue evidence="1">Leaf</tissue>
    </source>
</reference>
<evidence type="ECO:0000313" key="1">
    <source>
        <dbReference type="EMBL" id="KAJ6795141.1"/>
    </source>
</evidence>
<sequence>MVRERVNQEIIRQNRSGKQDLLPPLQPQGSIDGLKMFGFSSTSIIQVIEDLDPTRQCSEYWSSGFHAQL</sequence>
<comment type="caution">
    <text evidence="1">The sequence shown here is derived from an EMBL/GenBank/DDBJ whole genome shotgun (WGS) entry which is preliminary data.</text>
</comment>
<dbReference type="InterPro" id="IPR003889">
    <property type="entry name" value="FYrich_C"/>
</dbReference>
<name>A0AAX6DTS3_IRIPA</name>
<gene>
    <name evidence="3" type="ORF">M6B38_221400</name>
    <name evidence="1" type="ORF">M6B38_227280</name>
    <name evidence="2" type="ORF">M6B38_227285</name>
</gene>
<evidence type="ECO:0000313" key="2">
    <source>
        <dbReference type="EMBL" id="KAJ6795142.1"/>
    </source>
</evidence>
<organism evidence="1 4">
    <name type="scientific">Iris pallida</name>
    <name type="common">Sweet iris</name>
    <dbReference type="NCBI Taxonomy" id="29817"/>
    <lineage>
        <taxon>Eukaryota</taxon>
        <taxon>Viridiplantae</taxon>
        <taxon>Streptophyta</taxon>
        <taxon>Embryophyta</taxon>
        <taxon>Tracheophyta</taxon>
        <taxon>Spermatophyta</taxon>
        <taxon>Magnoliopsida</taxon>
        <taxon>Liliopsida</taxon>
        <taxon>Asparagales</taxon>
        <taxon>Iridaceae</taxon>
        <taxon>Iridoideae</taxon>
        <taxon>Irideae</taxon>
        <taxon>Iris</taxon>
    </lineage>
</organism>
<reference evidence="1" key="1">
    <citation type="journal article" date="2023" name="GigaByte">
        <title>Genome assembly of the bearded iris, Iris pallida Lam.</title>
        <authorList>
            <person name="Bruccoleri R.E."/>
            <person name="Oakeley E.J."/>
            <person name="Faust A.M.E."/>
            <person name="Altorfer M."/>
            <person name="Dessus-Babus S."/>
            <person name="Burckhardt D."/>
            <person name="Oertli M."/>
            <person name="Naumann U."/>
            <person name="Petersen F."/>
            <person name="Wong J."/>
        </authorList>
    </citation>
    <scope>NUCLEOTIDE SEQUENCE</scope>
    <source>
        <strain evidence="1">GSM-AAB239-AS_SAM_17_03QT</strain>
    </source>
</reference>
<dbReference type="GO" id="GO:0005634">
    <property type="term" value="C:nucleus"/>
    <property type="evidence" value="ECO:0007669"/>
    <property type="project" value="InterPro"/>
</dbReference>